<dbReference type="Gene3D" id="2.180.10.10">
    <property type="entry name" value="RHS repeat-associated core"/>
    <property type="match status" value="1"/>
</dbReference>
<dbReference type="OrthoDB" id="2972467at2"/>
<feature type="signal peptide" evidence="1">
    <location>
        <begin position="1"/>
        <end position="19"/>
    </location>
</feature>
<dbReference type="Gene3D" id="3.40.1350.110">
    <property type="match status" value="1"/>
</dbReference>
<dbReference type="Pfam" id="PF20041">
    <property type="entry name" value="DUF6443"/>
    <property type="match status" value="1"/>
</dbReference>
<comment type="caution">
    <text evidence="4">The sequence shown here is derived from an EMBL/GenBank/DDBJ whole genome shotgun (WGS) entry which is preliminary data.</text>
</comment>
<proteinExistence type="predicted"/>
<dbReference type="GO" id="GO:0004530">
    <property type="term" value="F:deoxyribonuclease I activity"/>
    <property type="evidence" value="ECO:0007669"/>
    <property type="project" value="InterPro"/>
</dbReference>
<dbReference type="EMBL" id="FRAT01000010">
    <property type="protein sequence ID" value="SHL46657.1"/>
    <property type="molecule type" value="Genomic_DNA"/>
</dbReference>
<name>A0A1M7AVI2_9FLAO</name>
<dbReference type="Pfam" id="PF21111">
    <property type="entry name" value="CDI_toxin_EC869_like"/>
    <property type="match status" value="1"/>
</dbReference>
<dbReference type="RefSeq" id="WP_083569749.1">
    <property type="nucleotide sequence ID" value="NZ_FRAT01000010.1"/>
</dbReference>
<feature type="domain" description="CdiA toxin EC869-like" evidence="3">
    <location>
        <begin position="1096"/>
        <end position="1213"/>
    </location>
</feature>
<reference evidence="4 5" key="1">
    <citation type="submission" date="2016-11" db="EMBL/GenBank/DDBJ databases">
        <authorList>
            <person name="Varghese N."/>
            <person name="Submissions S."/>
        </authorList>
    </citation>
    <scope>NUCLEOTIDE SEQUENCE [LARGE SCALE GENOMIC DNA]</scope>
    <source>
        <strain evidence="4 5">CGMCC 1.12174</strain>
    </source>
</reference>
<evidence type="ECO:0000256" key="1">
    <source>
        <dbReference type="SAM" id="SignalP"/>
    </source>
</evidence>
<dbReference type="InterPro" id="IPR033799">
    <property type="entry name" value="CdiA_EC869-like"/>
</dbReference>
<keyword evidence="1" id="KW-0732">Signal</keyword>
<dbReference type="InterPro" id="IPR022385">
    <property type="entry name" value="Rhs_assc_core"/>
</dbReference>
<gene>
    <name evidence="4" type="ORF">SAMN05216293_3555</name>
</gene>
<dbReference type="AlphaFoldDB" id="A0A1M7AVI2"/>
<evidence type="ECO:0000259" key="3">
    <source>
        <dbReference type="Pfam" id="PF21111"/>
    </source>
</evidence>
<evidence type="ECO:0000313" key="5">
    <source>
        <dbReference type="Proteomes" id="UP000184031"/>
    </source>
</evidence>
<accession>A0A1M7AVI2</accession>
<dbReference type="Proteomes" id="UP000184031">
    <property type="component" value="Unassembled WGS sequence"/>
</dbReference>
<feature type="chain" id="PRO_5012025633" evidence="1">
    <location>
        <begin position="20"/>
        <end position="1217"/>
    </location>
</feature>
<evidence type="ECO:0000259" key="2">
    <source>
        <dbReference type="Pfam" id="PF20041"/>
    </source>
</evidence>
<sequence length="1217" mass="134551">MGRVLSILSAILMAPCVFSQTNSITKPEQGQSTYIVTGSATLEAIESITLGPGTHIQSGSTFVARVYGNSTAAHPYQSITLSNENYIFTRSFQKGMSSFNAGTAKEGDVMESVVYYDGLGRPMQRIGIKSAPDKEDLVTHVGYDAYGRQDRDWLPYYVSSGSLGSYRGDVSSATQGYYKSNYGADFPSLTGTNVNAYSQREYEPSPLNRVLKQAAPGEAWKLGGGHEVEFGHGSNTANEVRRFSVTLSFANDTYTPTLANNGYYTAGELYKNIVRDENHTTGTDHTTEEFVDKQGRVVLKRTHNGGDHDTYYVYDDYGNLTYVIPPKVTTDNVSATELNELCYQYVYDHRNRLVEKKLPGKGREYIVYNKLDQPIMTQDSKQDGANEWLFTQYDAFGRVAYTGIDTGNSSSRTSLQTSANGAANQYVARTASANSYAGTTVYYTKNAYPTSFDQVYTINYYDTYVDTDGLSVPGTVLGQATTNNVQGLPTVAKVRVLGTSDWITTITGYDGKGRAIYTASKNNYLNTTDIVETELDFGGKVVQTKTTHQRTGNADIVSTDLFEYDHQGRLQWQKQAIGGQAQVTLVENTYDDLGQLEKKKVGGGLQTVDYTYNVRGWLRAINNTSSLGSDLWAFGINYNEGANPQYNGNVSGTSWRSSNTDTSLRSYTYFYDPLNRLTAATGGAGSDYDVSGITYDKNGNIMTLTRNGWQNGSPYTDMDVLDYDYGSGNQLTKVRDDGNDSYGFKDGADQAIEFTYDPNGNLQSDANKGVTNITYNHFDLPTEITLDNNPNKKVNYVYAADRTKLRKIVVDGGPPATTDYAGNYIYENGSLQFMSHKMGYAVPDGNSWDYVYQYKDNLGNVRLTYSDMDNDGSVDGSEIMHERNPYPFGMLHKGYNEGIQGQENNYMEFQGQELDKSLGLEWNHFRYRTYDRALGKFLQIDPLATTYVYNSTYSFAENNPTSAIDLEGKEKSFELDGNRATLVSGPVKNSMTLQEAASERSKQVAQRDALLNMITPKADGTQSRQATIQLPSTHISRVALAHPQSGYRLAETVGVAAREAATDFFGGAIIAGGLNFFRRAGSVWNLNRFARGRTIENMLGANTRWARNFPVIDKIEDGVATSIKSVDLTAKSYQSGNNLFNTLKGYVDKLDNFSGAAWGNKAKGTFADIQEGRDFTSKALELAVESGQGSAEQWEQITNIVNYALEKEINVSIRFID</sequence>
<dbReference type="STRING" id="1055723.SAMN05216293_3555"/>
<dbReference type="InterPro" id="IPR045619">
    <property type="entry name" value="DUF6443"/>
</dbReference>
<protein>
    <submittedName>
        <fullName evidence="4">RHS repeat-associated core domain-containing protein</fullName>
    </submittedName>
</protein>
<evidence type="ECO:0000313" key="4">
    <source>
        <dbReference type="EMBL" id="SHL46657.1"/>
    </source>
</evidence>
<organism evidence="4 5">
    <name type="scientific">Flagellimonas taeanensis</name>
    <dbReference type="NCBI Taxonomy" id="1005926"/>
    <lineage>
        <taxon>Bacteria</taxon>
        <taxon>Pseudomonadati</taxon>
        <taxon>Bacteroidota</taxon>
        <taxon>Flavobacteriia</taxon>
        <taxon>Flavobacteriales</taxon>
        <taxon>Flavobacteriaceae</taxon>
        <taxon>Flagellimonas</taxon>
    </lineage>
</organism>
<dbReference type="NCBIfam" id="TIGR03696">
    <property type="entry name" value="Rhs_assc_core"/>
    <property type="match status" value="1"/>
</dbReference>
<feature type="domain" description="DUF6443" evidence="2">
    <location>
        <begin position="89"/>
        <end position="231"/>
    </location>
</feature>